<comment type="subcellular location">
    <subcellularLocation>
        <location evidence="1">Bacterial flagellum</location>
    </subcellularLocation>
    <subcellularLocation>
        <location evidence="2">Secreted</location>
    </subcellularLocation>
</comment>
<keyword evidence="5" id="KW-0964">Secreted</keyword>
<feature type="coiled-coil region" evidence="7">
    <location>
        <begin position="180"/>
        <end position="210"/>
    </location>
</feature>
<dbReference type="Pfam" id="PF06429">
    <property type="entry name" value="Flg_bbr_C"/>
    <property type="match status" value="1"/>
</dbReference>
<proteinExistence type="inferred from homology"/>
<feature type="domain" description="Flagellar hook-associated protein FlgK helical" evidence="10">
    <location>
        <begin position="102"/>
        <end position="261"/>
    </location>
</feature>
<dbReference type="EMBL" id="BOVJ01000043">
    <property type="protein sequence ID" value="GIQ62840.1"/>
    <property type="molecule type" value="Genomic_DNA"/>
</dbReference>
<accession>A0ABQ4N3U6</accession>
<dbReference type="Pfam" id="PF00460">
    <property type="entry name" value="Flg_bb_rod"/>
    <property type="match status" value="1"/>
</dbReference>
<evidence type="ECO:0000256" key="4">
    <source>
        <dbReference type="ARBA" id="ARBA00016244"/>
    </source>
</evidence>
<evidence type="ECO:0000259" key="8">
    <source>
        <dbReference type="Pfam" id="PF00460"/>
    </source>
</evidence>
<keyword evidence="12" id="KW-1185">Reference proteome</keyword>
<evidence type="ECO:0000313" key="12">
    <source>
        <dbReference type="Proteomes" id="UP000680304"/>
    </source>
</evidence>
<evidence type="ECO:0000313" key="11">
    <source>
        <dbReference type="EMBL" id="GIQ62840.1"/>
    </source>
</evidence>
<keyword evidence="11" id="KW-0966">Cell projection</keyword>
<dbReference type="PANTHER" id="PTHR30033">
    <property type="entry name" value="FLAGELLAR HOOK-ASSOCIATED PROTEIN 1"/>
    <property type="match status" value="1"/>
</dbReference>
<gene>
    <name evidence="11" type="primary">flgK</name>
    <name evidence="11" type="ORF">PACILC2_14080</name>
</gene>
<keyword evidence="6" id="KW-0975">Bacterial flagellum</keyword>
<dbReference type="RefSeq" id="WP_213528192.1">
    <property type="nucleotide sequence ID" value="NZ_BOVJ01000043.1"/>
</dbReference>
<keyword evidence="11" id="KW-0969">Cilium</keyword>
<feature type="domain" description="Flagellar basal body rod protein N-terminal" evidence="8">
    <location>
        <begin position="8"/>
        <end position="38"/>
    </location>
</feature>
<keyword evidence="7" id="KW-0175">Coiled coil</keyword>
<dbReference type="Proteomes" id="UP000680304">
    <property type="component" value="Unassembled WGS sequence"/>
</dbReference>
<evidence type="ECO:0000256" key="2">
    <source>
        <dbReference type="ARBA" id="ARBA00004613"/>
    </source>
</evidence>
<name>A0ABQ4N3U6_9BACL</name>
<dbReference type="InterPro" id="IPR002371">
    <property type="entry name" value="FlgK"/>
</dbReference>
<evidence type="ECO:0000256" key="1">
    <source>
        <dbReference type="ARBA" id="ARBA00004365"/>
    </source>
</evidence>
<evidence type="ECO:0000259" key="9">
    <source>
        <dbReference type="Pfam" id="PF06429"/>
    </source>
</evidence>
<comment type="similarity">
    <text evidence="3">Belongs to the flagella basal body rod proteins family.</text>
</comment>
<feature type="domain" description="Flagellar basal-body/hook protein C-terminal" evidence="9">
    <location>
        <begin position="480"/>
        <end position="518"/>
    </location>
</feature>
<dbReference type="PANTHER" id="PTHR30033:SF1">
    <property type="entry name" value="FLAGELLAR HOOK-ASSOCIATED PROTEIN 1"/>
    <property type="match status" value="1"/>
</dbReference>
<dbReference type="InterPro" id="IPR053927">
    <property type="entry name" value="FlgK_helical"/>
</dbReference>
<evidence type="ECO:0000259" key="10">
    <source>
        <dbReference type="Pfam" id="PF22638"/>
    </source>
</evidence>
<dbReference type="InterPro" id="IPR010930">
    <property type="entry name" value="Flg_bb/hook_C_dom"/>
</dbReference>
<dbReference type="InterPro" id="IPR001444">
    <property type="entry name" value="Flag_bb_rod_N"/>
</dbReference>
<dbReference type="SUPFAM" id="SSF64518">
    <property type="entry name" value="Phase 1 flagellin"/>
    <property type="match status" value="1"/>
</dbReference>
<organism evidence="11 12">
    <name type="scientific">Paenibacillus cisolokensis</name>
    <dbReference type="NCBI Taxonomy" id="1658519"/>
    <lineage>
        <taxon>Bacteria</taxon>
        <taxon>Bacillati</taxon>
        <taxon>Bacillota</taxon>
        <taxon>Bacilli</taxon>
        <taxon>Bacillales</taxon>
        <taxon>Paenibacillaceae</taxon>
        <taxon>Paenibacillus</taxon>
    </lineage>
</organism>
<evidence type="ECO:0000256" key="6">
    <source>
        <dbReference type="ARBA" id="ARBA00023143"/>
    </source>
</evidence>
<protein>
    <recommendedName>
        <fullName evidence="4">Flagellar hook-associated protein 1</fullName>
    </recommendedName>
</protein>
<dbReference type="NCBIfam" id="TIGR02492">
    <property type="entry name" value="flgK_ends"/>
    <property type="match status" value="1"/>
</dbReference>
<evidence type="ECO:0000256" key="3">
    <source>
        <dbReference type="ARBA" id="ARBA00009677"/>
    </source>
</evidence>
<reference evidence="11 12" key="1">
    <citation type="submission" date="2021-04" db="EMBL/GenBank/DDBJ databases">
        <title>Draft genome sequence of Paenibacillus cisolokensis, LC2-13A.</title>
        <authorList>
            <person name="Uke A."/>
            <person name="Chhe C."/>
            <person name="Baramee S."/>
            <person name="Kosugi A."/>
        </authorList>
    </citation>
    <scope>NUCLEOTIDE SEQUENCE [LARGE SCALE GENOMIC DNA]</scope>
    <source>
        <strain evidence="11 12">LC2-13A</strain>
    </source>
</reference>
<dbReference type="Pfam" id="PF22638">
    <property type="entry name" value="FlgK_D1"/>
    <property type="match status" value="1"/>
</dbReference>
<keyword evidence="11" id="KW-0282">Flagellum</keyword>
<comment type="caution">
    <text evidence="11">The sequence shown here is derived from an EMBL/GenBank/DDBJ whole genome shotgun (WGS) entry which is preliminary data.</text>
</comment>
<sequence>MRSTFMGLETSKRALLTQSTSLHTLGHNIANASTTGYTRQRVNVAATRPIEAFGMMRSNAPGQIGTGVQPVNIERIRDSYIDMQYRRENQRLGAWEVYDATLQSIEKIVNEPTDSGLSAVMGKFWNSLEVLNRDPSLLSARIDLIGTAVNLVETFKHMDTSFKTLASDIAANIDKKVAEANGYIANIAQLNDTIRRMEALGDNANDYRDQRDLLIDKLTSIVDVQYAETADGMVNIVAAGVQVVNGTEAAELTADNAATATEGALAGYRWAQADVAKVVDQLNAMVDTLVNGKVEITLANGYVASTDMTALNDVTLEDGTVIPAGQNIPAGSRIASEVRLEVNGFNGVHKLGYTLSDPAESGIAFFTTSDGSATFTMENIRVNPVVANDTSKIAAAGKYDVVNGSPVTIKGNSDIALVLAGLRDKVFEYPADMTSLTSGTIDDYFRAFTGDLGTRASDAARNLHNQLNMVDAVEYRRQSVSGVSLDEELADMIRFQHAYNAAARNMTTVDEMLDRIINQMGLVGR</sequence>
<evidence type="ECO:0000256" key="5">
    <source>
        <dbReference type="ARBA" id="ARBA00022525"/>
    </source>
</evidence>
<evidence type="ECO:0000256" key="7">
    <source>
        <dbReference type="SAM" id="Coils"/>
    </source>
</evidence>